<dbReference type="GeneID" id="24138069"/>
<feature type="domain" description="Amino acid transporter transmembrane" evidence="6">
    <location>
        <begin position="25"/>
        <end position="87"/>
    </location>
</feature>
<keyword evidence="3 5" id="KW-1133">Transmembrane helix</keyword>
<protein>
    <recommendedName>
        <fullName evidence="6">Amino acid transporter transmembrane domain-containing protein</fullName>
    </recommendedName>
</protein>
<evidence type="ECO:0000256" key="3">
    <source>
        <dbReference type="ARBA" id="ARBA00022989"/>
    </source>
</evidence>
<evidence type="ECO:0000313" key="8">
    <source>
        <dbReference type="Proteomes" id="UP000030745"/>
    </source>
</evidence>
<dbReference type="InterPro" id="IPR013057">
    <property type="entry name" value="AA_transpt_TM"/>
</dbReference>
<name>A0A067BTH5_SAPPC</name>
<keyword evidence="8" id="KW-1185">Reference proteome</keyword>
<gene>
    <name evidence="7" type="ORF">SPRG_16442</name>
</gene>
<sequence length="131" mass="14385">EPVHDTFGASYKVPGNYRKAAALRIIIDHFGDLLDFVGASSTATCCMILPIVFYLKTFNGTIALPEKIFAYTAVIVSTFLAIYVSINTGKALLAPVAADPSIRFPFCAGDYQKMVYTNTTFFNSKRALYGY</sequence>
<evidence type="ECO:0000256" key="4">
    <source>
        <dbReference type="ARBA" id="ARBA00023136"/>
    </source>
</evidence>
<dbReference type="OrthoDB" id="76918at2759"/>
<dbReference type="Pfam" id="PF01490">
    <property type="entry name" value="Aa_trans"/>
    <property type="match status" value="1"/>
</dbReference>
<dbReference type="AlphaFoldDB" id="A0A067BTH5"/>
<dbReference type="EMBL" id="KK583529">
    <property type="protein sequence ID" value="KDO17947.1"/>
    <property type="molecule type" value="Genomic_DNA"/>
</dbReference>
<feature type="transmembrane region" description="Helical" evidence="5">
    <location>
        <begin position="36"/>
        <end position="56"/>
    </location>
</feature>
<feature type="transmembrane region" description="Helical" evidence="5">
    <location>
        <begin position="68"/>
        <end position="86"/>
    </location>
</feature>
<evidence type="ECO:0000256" key="1">
    <source>
        <dbReference type="ARBA" id="ARBA00004370"/>
    </source>
</evidence>
<evidence type="ECO:0000256" key="2">
    <source>
        <dbReference type="ARBA" id="ARBA00022692"/>
    </source>
</evidence>
<keyword evidence="2 5" id="KW-0812">Transmembrane</keyword>
<keyword evidence="4 5" id="KW-0472">Membrane</keyword>
<dbReference type="Proteomes" id="UP000030745">
    <property type="component" value="Unassembled WGS sequence"/>
</dbReference>
<accession>A0A067BTH5</accession>
<dbReference type="RefSeq" id="XP_012211345.1">
    <property type="nucleotide sequence ID" value="XM_012355955.1"/>
</dbReference>
<dbReference type="KEGG" id="spar:SPRG_16442"/>
<dbReference type="OMA" id="MQTHHND"/>
<evidence type="ECO:0000313" key="7">
    <source>
        <dbReference type="EMBL" id="KDO17947.1"/>
    </source>
</evidence>
<comment type="subcellular location">
    <subcellularLocation>
        <location evidence="1">Membrane</location>
    </subcellularLocation>
</comment>
<dbReference type="GO" id="GO:0016020">
    <property type="term" value="C:membrane"/>
    <property type="evidence" value="ECO:0007669"/>
    <property type="project" value="UniProtKB-SubCell"/>
</dbReference>
<dbReference type="VEuPathDB" id="FungiDB:SPRG_16442"/>
<reference evidence="7 8" key="1">
    <citation type="journal article" date="2013" name="PLoS Genet.">
        <title>Distinctive expansion of potential virulence genes in the genome of the oomycete fish pathogen Saprolegnia parasitica.</title>
        <authorList>
            <person name="Jiang R.H."/>
            <person name="de Bruijn I."/>
            <person name="Haas B.J."/>
            <person name="Belmonte R."/>
            <person name="Lobach L."/>
            <person name="Christie J."/>
            <person name="van den Ackerveken G."/>
            <person name="Bottin A."/>
            <person name="Bulone V."/>
            <person name="Diaz-Moreno S.M."/>
            <person name="Dumas B."/>
            <person name="Fan L."/>
            <person name="Gaulin E."/>
            <person name="Govers F."/>
            <person name="Grenville-Briggs L.J."/>
            <person name="Horner N.R."/>
            <person name="Levin J.Z."/>
            <person name="Mammella M."/>
            <person name="Meijer H.J."/>
            <person name="Morris P."/>
            <person name="Nusbaum C."/>
            <person name="Oome S."/>
            <person name="Phillips A.J."/>
            <person name="van Rooyen D."/>
            <person name="Rzeszutek E."/>
            <person name="Saraiva M."/>
            <person name="Secombes C.J."/>
            <person name="Seidl M.F."/>
            <person name="Snel B."/>
            <person name="Stassen J.H."/>
            <person name="Sykes S."/>
            <person name="Tripathy S."/>
            <person name="van den Berg H."/>
            <person name="Vega-Arreguin J.C."/>
            <person name="Wawra S."/>
            <person name="Young S.K."/>
            <person name="Zeng Q."/>
            <person name="Dieguez-Uribeondo J."/>
            <person name="Russ C."/>
            <person name="Tyler B.M."/>
            <person name="van West P."/>
        </authorList>
    </citation>
    <scope>NUCLEOTIDE SEQUENCE [LARGE SCALE GENOMIC DNA]</scope>
    <source>
        <strain evidence="7 8">CBS 223.65</strain>
    </source>
</reference>
<feature type="non-terminal residue" evidence="7">
    <location>
        <position position="1"/>
    </location>
</feature>
<evidence type="ECO:0000256" key="5">
    <source>
        <dbReference type="SAM" id="Phobius"/>
    </source>
</evidence>
<organism evidence="7 8">
    <name type="scientific">Saprolegnia parasitica (strain CBS 223.65)</name>
    <dbReference type="NCBI Taxonomy" id="695850"/>
    <lineage>
        <taxon>Eukaryota</taxon>
        <taxon>Sar</taxon>
        <taxon>Stramenopiles</taxon>
        <taxon>Oomycota</taxon>
        <taxon>Saprolegniomycetes</taxon>
        <taxon>Saprolegniales</taxon>
        <taxon>Saprolegniaceae</taxon>
        <taxon>Saprolegnia</taxon>
    </lineage>
</organism>
<proteinExistence type="predicted"/>
<evidence type="ECO:0000259" key="6">
    <source>
        <dbReference type="Pfam" id="PF01490"/>
    </source>
</evidence>